<sequence>MGFDIPGNPSQSQNVVRNFLSTDYILSPNNHTTMIFTESYKLNGIYEGTIIEEGYPRIDLTLNTNPKRFSADLRSQGLRIDNSKENILYAPTWKGSHISKVDDDVDQIIADISYLENEIGNNYNILIKVHPFLYKEALKHDDIKNKLVPDLVDTNELLATIDILITDYSSIFFDFLVTNKPILFYTWDIDSYDTERGQYLANDELPGPLVFNPIELVDTIKNIDKVITDFREKYINMQQIFTGYEDGKVTERVVRNIFNKTTENLNTISSSSPQKKKILIYSGGMKDNGITSSFINLMSNIDYSKYDVSCFTATPHDDEVIKNLGKVNKNVRFLFKPGLPVYRLSEVYKDKFIHNRGASGFLGRLLFPENAYIREHTRLFGKNKYDYVIDFSGYSLFWAKFLVVTDAKRKICFMHNDLLSDSERTINGKRPHRINLRGLFSIYNRFDLLVSVSKGTMELNRKNLSQYAEFNKFEYVMNSIKPDKILQMATENVSYEEINNEDIITTEKYKARAIVSDYKNSILWNTLSNDQYATQLHLKNEYDNAEITISRKAILNNTTYYQFSHAHQVIGWINSEAITLLPDDIIYEKNVNRLAKLTRPKGNHIFSDPYDIAGCEKVSSSWDYRYKLLKIDKEAKTQHSIYSRISINKTVIGWVDNSALNFYEFSSIRRTVALIRNYQKYRSFIKNIENRTLSEINIKENMFAIVTNPGDYIIWTKAYPNYDTKEIANATDFEGKTIKIKTIHKTRQGYYYLFYSVNVKIGWLNYEAVTIIDNPKIIEENNVSRTAKICLRESDHIWSKPYGIQGAQKTIDNLDGLEGSTVSIDKEVITQAGDYSHIIKDGVSIGWLDNRSLTVKKVFGIELDGQYIPEPSEKDINFVNMGRLSPEKGQDNLIKAFANFHSKHPNSKLYFLGHGPLKADLQTLIDDFDLNDSIHLLGQLENPFSFMNKCDCFVLSSHYEGQPMVLLEAMTLGMDILATDIVANRTVLEDGKYGWLVENSVSGLEEGLYTIANKQNVHTKEKFDYIKYNSEAMATFYKKFE</sequence>
<reference evidence="9 10" key="1">
    <citation type="submission" date="2021-03" db="EMBL/GenBank/DDBJ databases">
        <title>Genomic Encyclopedia of Type Strains, Phase IV (KMG-IV): sequencing the most valuable type-strain genomes for metagenomic binning, comparative biology and taxonomic classification.</title>
        <authorList>
            <person name="Goeker M."/>
        </authorList>
    </citation>
    <scope>NUCLEOTIDE SEQUENCE [LARGE SCALE GENOMIC DNA]</scope>
    <source>
        <strain evidence="9 10">DSM 21085</strain>
    </source>
</reference>
<comment type="similarity">
    <text evidence="2">Belongs to the CDP-glycerol glycerophosphotransferase family.</text>
</comment>
<organism evidence="9 10">
    <name type="scientific">Virgibacillus litoralis</name>
    <dbReference type="NCBI Taxonomy" id="578221"/>
    <lineage>
        <taxon>Bacteria</taxon>
        <taxon>Bacillati</taxon>
        <taxon>Bacillota</taxon>
        <taxon>Bacilli</taxon>
        <taxon>Bacillales</taxon>
        <taxon>Bacillaceae</taxon>
        <taxon>Virgibacillus</taxon>
    </lineage>
</organism>
<dbReference type="PROSITE" id="PS51780">
    <property type="entry name" value="GW"/>
    <property type="match status" value="4"/>
</dbReference>
<dbReference type="InterPro" id="IPR043148">
    <property type="entry name" value="TagF_C"/>
</dbReference>
<dbReference type="Gene3D" id="2.30.30.170">
    <property type="match status" value="4"/>
</dbReference>
<dbReference type="Gene3D" id="3.40.50.11820">
    <property type="match status" value="1"/>
</dbReference>
<keyword evidence="4" id="KW-0808">Transferase</keyword>
<dbReference type="InterPro" id="IPR025987">
    <property type="entry name" value="GW_dom"/>
</dbReference>
<dbReference type="Gene3D" id="3.40.50.12580">
    <property type="match status" value="1"/>
</dbReference>
<evidence type="ECO:0000259" key="8">
    <source>
        <dbReference type="PROSITE" id="PS51780"/>
    </source>
</evidence>
<keyword evidence="3" id="KW-1003">Cell membrane</keyword>
<dbReference type="InterPro" id="IPR001296">
    <property type="entry name" value="Glyco_trans_1"/>
</dbReference>
<evidence type="ECO:0000256" key="6">
    <source>
        <dbReference type="ARBA" id="ARBA00022944"/>
    </source>
</evidence>
<evidence type="ECO:0000256" key="3">
    <source>
        <dbReference type="ARBA" id="ARBA00022475"/>
    </source>
</evidence>
<comment type="caution">
    <text evidence="9">The sequence shown here is derived from an EMBL/GenBank/DDBJ whole genome shotgun (WGS) entry which is preliminary data.</text>
</comment>
<feature type="domain" description="GW" evidence="8">
    <location>
        <begin position="505"/>
        <end position="583"/>
    </location>
</feature>
<dbReference type="Proteomes" id="UP001519328">
    <property type="component" value="Unassembled WGS sequence"/>
</dbReference>
<dbReference type="SUPFAM" id="SSF53756">
    <property type="entry name" value="UDP-Glycosyltransferase/glycogen phosphorylase"/>
    <property type="match status" value="3"/>
</dbReference>
<dbReference type="Pfam" id="PF13457">
    <property type="entry name" value="GW"/>
    <property type="match status" value="4"/>
</dbReference>
<keyword evidence="5" id="KW-0732">Signal</keyword>
<protein>
    <submittedName>
        <fullName evidence="9">Glycosyltransferase involved in cell wall biosynthesis</fullName>
    </submittedName>
</protein>
<keyword evidence="7" id="KW-0472">Membrane</keyword>
<dbReference type="NCBIfam" id="NF033202">
    <property type="entry name" value="GW_glycos_SH3"/>
    <property type="match status" value="1"/>
</dbReference>
<evidence type="ECO:0000256" key="5">
    <source>
        <dbReference type="ARBA" id="ARBA00022729"/>
    </source>
</evidence>
<dbReference type="EMBL" id="JAGGKK010000008">
    <property type="protein sequence ID" value="MBP1948796.1"/>
    <property type="molecule type" value="Genomic_DNA"/>
</dbReference>
<dbReference type="InterPro" id="IPR007554">
    <property type="entry name" value="Glycerophosphate_synth"/>
</dbReference>
<dbReference type="InterPro" id="IPR043149">
    <property type="entry name" value="TagF_N"/>
</dbReference>
<accession>A0ABS4HD16</accession>
<evidence type="ECO:0000256" key="2">
    <source>
        <dbReference type="ARBA" id="ARBA00010488"/>
    </source>
</evidence>
<feature type="domain" description="GW" evidence="8">
    <location>
        <begin position="696"/>
        <end position="774"/>
    </location>
</feature>
<evidence type="ECO:0000256" key="7">
    <source>
        <dbReference type="ARBA" id="ARBA00023136"/>
    </source>
</evidence>
<dbReference type="SUPFAM" id="SSF82057">
    <property type="entry name" value="Prokaryotic SH3-related domain"/>
    <property type="match status" value="4"/>
</dbReference>
<dbReference type="InterPro" id="IPR051612">
    <property type="entry name" value="Teichoic_Acid_Biosynth"/>
</dbReference>
<evidence type="ECO:0000313" key="9">
    <source>
        <dbReference type="EMBL" id="MBP1948796.1"/>
    </source>
</evidence>
<gene>
    <name evidence="9" type="ORF">J2Z82_001733</name>
</gene>
<comment type="subcellular location">
    <subcellularLocation>
        <location evidence="1">Cell membrane</location>
        <topology evidence="1">Peripheral membrane protein</topology>
    </subcellularLocation>
</comment>
<dbReference type="Pfam" id="PF00534">
    <property type="entry name" value="Glycos_transf_1"/>
    <property type="match status" value="1"/>
</dbReference>
<feature type="domain" description="GW" evidence="8">
    <location>
        <begin position="779"/>
        <end position="858"/>
    </location>
</feature>
<dbReference type="PANTHER" id="PTHR37316">
    <property type="entry name" value="TEICHOIC ACID GLYCEROL-PHOSPHATE PRIMASE"/>
    <property type="match status" value="1"/>
</dbReference>
<name>A0ABS4HD16_9BACI</name>
<dbReference type="PANTHER" id="PTHR37316:SF3">
    <property type="entry name" value="TEICHOIC ACID GLYCEROL-PHOSPHATE TRANSFERASE"/>
    <property type="match status" value="1"/>
</dbReference>
<evidence type="ECO:0000313" key="10">
    <source>
        <dbReference type="Proteomes" id="UP001519328"/>
    </source>
</evidence>
<dbReference type="CDD" id="cd03811">
    <property type="entry name" value="GT4_GT28_WabH-like"/>
    <property type="match status" value="1"/>
</dbReference>
<feature type="domain" description="GW" evidence="8">
    <location>
        <begin position="587"/>
        <end position="665"/>
    </location>
</feature>
<evidence type="ECO:0000256" key="1">
    <source>
        <dbReference type="ARBA" id="ARBA00004202"/>
    </source>
</evidence>
<keyword evidence="6" id="KW-0777">Teichoic acid biosynthesis</keyword>
<dbReference type="Gene3D" id="3.40.50.2000">
    <property type="entry name" value="Glycogen Phosphorylase B"/>
    <property type="match status" value="1"/>
</dbReference>
<proteinExistence type="inferred from homology"/>
<dbReference type="InterPro" id="IPR038200">
    <property type="entry name" value="GW_dom_sf"/>
</dbReference>
<evidence type="ECO:0000256" key="4">
    <source>
        <dbReference type="ARBA" id="ARBA00022679"/>
    </source>
</evidence>
<keyword evidence="10" id="KW-1185">Reference proteome</keyword>
<dbReference type="Pfam" id="PF04464">
    <property type="entry name" value="Glyphos_transf"/>
    <property type="match status" value="1"/>
</dbReference>